<dbReference type="Pfam" id="PF13456">
    <property type="entry name" value="RVT_3"/>
    <property type="match status" value="1"/>
</dbReference>
<evidence type="ECO:0000313" key="4">
    <source>
        <dbReference type="EMBL" id="GMH49450.1"/>
    </source>
</evidence>
<dbReference type="CDD" id="cd09279">
    <property type="entry name" value="RNase_HI_like"/>
    <property type="match status" value="1"/>
</dbReference>
<dbReference type="SUPFAM" id="SSF53098">
    <property type="entry name" value="Ribonuclease H-like"/>
    <property type="match status" value="1"/>
</dbReference>
<keyword evidence="1" id="KW-0863">Zinc-finger</keyword>
<dbReference type="GO" id="GO:0004523">
    <property type="term" value="F:RNA-DNA hybrid ribonuclease activity"/>
    <property type="evidence" value="ECO:0007669"/>
    <property type="project" value="InterPro"/>
</dbReference>
<evidence type="ECO:0000259" key="2">
    <source>
        <dbReference type="PROSITE" id="PS50157"/>
    </source>
</evidence>
<dbReference type="PANTHER" id="PTHR46387:SF2">
    <property type="entry name" value="RIBONUCLEASE HI"/>
    <property type="match status" value="1"/>
</dbReference>
<dbReference type="PANTHER" id="PTHR46387">
    <property type="entry name" value="POLYNUCLEOTIDYL TRANSFERASE, RIBONUCLEASE H-LIKE SUPERFAMILY PROTEIN"/>
    <property type="match status" value="1"/>
</dbReference>
<name>A0A9W6ZG62_9STRA</name>
<dbReference type="OrthoDB" id="1938096at2759"/>
<reference evidence="4" key="1">
    <citation type="submission" date="2022-07" db="EMBL/GenBank/DDBJ databases">
        <title>Genome analysis of Parmales, a sister group of diatoms, reveals the evolutionary specialization of diatoms from phago-mixotrophs to photoautotrophs.</title>
        <authorList>
            <person name="Ban H."/>
            <person name="Sato S."/>
            <person name="Yoshikawa S."/>
            <person name="Kazumasa Y."/>
            <person name="Nakamura Y."/>
            <person name="Ichinomiya M."/>
            <person name="Saitoh K."/>
            <person name="Sato N."/>
            <person name="Blanc-Mathieu R."/>
            <person name="Endo H."/>
            <person name="Kuwata A."/>
            <person name="Ogata H."/>
        </authorList>
    </citation>
    <scope>NUCLEOTIDE SEQUENCE</scope>
</reference>
<gene>
    <name evidence="4" type="ORF">TrRE_jg10336</name>
</gene>
<keyword evidence="5" id="KW-1185">Reference proteome</keyword>
<keyword evidence="1" id="KW-0862">Zinc</keyword>
<dbReference type="InterPro" id="IPR036397">
    <property type="entry name" value="RNaseH_sf"/>
</dbReference>
<comment type="caution">
    <text evidence="4">The sequence shown here is derived from an EMBL/GenBank/DDBJ whole genome shotgun (WGS) entry which is preliminary data.</text>
</comment>
<dbReference type="PROSITE" id="PS50157">
    <property type="entry name" value="ZINC_FINGER_C2H2_2"/>
    <property type="match status" value="2"/>
</dbReference>
<feature type="domain" description="RNase H type-1" evidence="3">
    <location>
        <begin position="153"/>
        <end position="286"/>
    </location>
</feature>
<feature type="domain" description="C2H2-type" evidence="2">
    <location>
        <begin position="71"/>
        <end position="100"/>
    </location>
</feature>
<organism evidence="4 5">
    <name type="scientific">Triparma retinervis</name>
    <dbReference type="NCBI Taxonomy" id="2557542"/>
    <lineage>
        <taxon>Eukaryota</taxon>
        <taxon>Sar</taxon>
        <taxon>Stramenopiles</taxon>
        <taxon>Ochrophyta</taxon>
        <taxon>Bolidophyceae</taxon>
        <taxon>Parmales</taxon>
        <taxon>Triparmaceae</taxon>
        <taxon>Triparma</taxon>
    </lineage>
</organism>
<dbReference type="Pfam" id="PF00096">
    <property type="entry name" value="zf-C2H2"/>
    <property type="match status" value="1"/>
</dbReference>
<protein>
    <submittedName>
        <fullName evidence="4">Uncharacterized protein</fullName>
    </submittedName>
</protein>
<evidence type="ECO:0000259" key="3">
    <source>
        <dbReference type="PROSITE" id="PS50879"/>
    </source>
</evidence>
<dbReference type="InterPro" id="IPR013087">
    <property type="entry name" value="Znf_C2H2_type"/>
</dbReference>
<dbReference type="PROSITE" id="PS00028">
    <property type="entry name" value="ZINC_FINGER_C2H2_1"/>
    <property type="match status" value="1"/>
</dbReference>
<dbReference type="SMART" id="SM00355">
    <property type="entry name" value="ZnF_C2H2"/>
    <property type="match status" value="3"/>
</dbReference>
<dbReference type="GO" id="GO:0008270">
    <property type="term" value="F:zinc ion binding"/>
    <property type="evidence" value="ECO:0007669"/>
    <property type="project" value="UniProtKB-KW"/>
</dbReference>
<evidence type="ECO:0000256" key="1">
    <source>
        <dbReference type="PROSITE-ProRule" id="PRU00042"/>
    </source>
</evidence>
<proteinExistence type="predicted"/>
<dbReference type="EMBL" id="BRXZ01000633">
    <property type="protein sequence ID" value="GMH49450.1"/>
    <property type="molecule type" value="Genomic_DNA"/>
</dbReference>
<feature type="domain" description="C2H2-type" evidence="2">
    <location>
        <begin position="100"/>
        <end position="131"/>
    </location>
</feature>
<dbReference type="Pfam" id="PF12874">
    <property type="entry name" value="zf-met"/>
    <property type="match status" value="1"/>
</dbReference>
<dbReference type="Gene3D" id="3.30.160.60">
    <property type="entry name" value="Classic Zinc Finger"/>
    <property type="match status" value="1"/>
</dbReference>
<dbReference type="InterPro" id="IPR036236">
    <property type="entry name" value="Znf_C2H2_sf"/>
</dbReference>
<sequence>MPSCPICNKVCASDAGLMAHTEAKHGRSEVHQGVMAWESSRGQQNLMTTGAAVVDGKIQVGSECQQDNGMWECPFCQREFIKFSGLEQHVNSGTHSEKAYKCDDCGRKFAKMAQLVSHTNTSSCRHAAHAATTLVNDYQRGPERLMLTNGGEPTYEATLYFDGSARPNPGNGGMGYVLYGVHGNELDRGCYAVDEYNITNNEAEWMALVLGLREAQHYNIKTLRIHGDSELVLNQMKGTYQVNSSLLKPYYDEAKYLQNDFLRCSFEHVSRSSNSVADQLAGQAADGYGDPISRDECMY</sequence>
<dbReference type="AlphaFoldDB" id="A0A9W6ZG62"/>
<dbReference type="SUPFAM" id="SSF57667">
    <property type="entry name" value="beta-beta-alpha zinc fingers"/>
    <property type="match status" value="1"/>
</dbReference>
<dbReference type="Proteomes" id="UP001165082">
    <property type="component" value="Unassembled WGS sequence"/>
</dbReference>
<evidence type="ECO:0000313" key="5">
    <source>
        <dbReference type="Proteomes" id="UP001165082"/>
    </source>
</evidence>
<dbReference type="GO" id="GO:0003676">
    <property type="term" value="F:nucleic acid binding"/>
    <property type="evidence" value="ECO:0007669"/>
    <property type="project" value="InterPro"/>
</dbReference>
<dbReference type="InterPro" id="IPR002156">
    <property type="entry name" value="RNaseH_domain"/>
</dbReference>
<keyword evidence="1" id="KW-0479">Metal-binding</keyword>
<dbReference type="InterPro" id="IPR012337">
    <property type="entry name" value="RNaseH-like_sf"/>
</dbReference>
<dbReference type="PROSITE" id="PS50879">
    <property type="entry name" value="RNASE_H_1"/>
    <property type="match status" value="1"/>
</dbReference>
<dbReference type="Gene3D" id="3.30.420.10">
    <property type="entry name" value="Ribonuclease H-like superfamily/Ribonuclease H"/>
    <property type="match status" value="1"/>
</dbReference>
<accession>A0A9W6ZG62</accession>